<comment type="catalytic activity">
    <reaction evidence="11">
        <text>6-carboxyhexanoyl-[ACP] + L-alanine + H(+) = (8S)-8-amino-7-oxononanoate + holo-[ACP] + CO2</text>
        <dbReference type="Rhea" id="RHEA:42288"/>
        <dbReference type="Rhea" id="RHEA-COMP:9685"/>
        <dbReference type="Rhea" id="RHEA-COMP:9955"/>
        <dbReference type="ChEBI" id="CHEBI:15378"/>
        <dbReference type="ChEBI" id="CHEBI:16526"/>
        <dbReference type="ChEBI" id="CHEBI:57972"/>
        <dbReference type="ChEBI" id="CHEBI:64479"/>
        <dbReference type="ChEBI" id="CHEBI:78846"/>
        <dbReference type="ChEBI" id="CHEBI:149468"/>
        <dbReference type="EC" id="2.3.1.47"/>
    </reaction>
</comment>
<protein>
    <recommendedName>
        <fullName evidence="5">8-amino-7-oxononanoate synthase</fullName>
        <ecNumber evidence="5">2.3.1.47</ecNumber>
    </recommendedName>
    <alternativeName>
        <fullName evidence="9">7-keto-8-amino-pelargonic acid synthase</fullName>
    </alternativeName>
    <alternativeName>
        <fullName evidence="10">8-amino-7-ketopelargonate synthase</fullName>
    </alternativeName>
</protein>
<evidence type="ECO:0000256" key="2">
    <source>
        <dbReference type="ARBA" id="ARBA00004746"/>
    </source>
</evidence>
<keyword evidence="7" id="KW-0093">Biotin biosynthesis</keyword>
<evidence type="ECO:0000256" key="10">
    <source>
        <dbReference type="ARBA" id="ARBA00033381"/>
    </source>
</evidence>
<dbReference type="GO" id="GO:0030170">
    <property type="term" value="F:pyridoxal phosphate binding"/>
    <property type="evidence" value="ECO:0007669"/>
    <property type="project" value="InterPro"/>
</dbReference>
<name>A0A0H3G7E9_ZYMMA</name>
<evidence type="ECO:0000256" key="3">
    <source>
        <dbReference type="ARBA" id="ARBA00010008"/>
    </source>
</evidence>
<dbReference type="HOGENOM" id="CLU_015846_11_2_5"/>
<dbReference type="Gene3D" id="3.40.640.10">
    <property type="entry name" value="Type I PLP-dependent aspartate aminotransferase-like (Major domain)"/>
    <property type="match status" value="1"/>
</dbReference>
<keyword evidence="6 14" id="KW-0808">Transferase</keyword>
<dbReference type="PANTHER" id="PTHR13693:SF100">
    <property type="entry name" value="8-AMINO-7-OXONONANOATE SYNTHASE"/>
    <property type="match status" value="1"/>
</dbReference>
<evidence type="ECO:0000256" key="7">
    <source>
        <dbReference type="ARBA" id="ARBA00022756"/>
    </source>
</evidence>
<evidence type="ECO:0000256" key="8">
    <source>
        <dbReference type="ARBA" id="ARBA00022898"/>
    </source>
</evidence>
<dbReference type="InterPro" id="IPR001917">
    <property type="entry name" value="Aminotrans_II_pyridoxalP_BS"/>
</dbReference>
<dbReference type="PANTHER" id="PTHR13693">
    <property type="entry name" value="CLASS II AMINOTRANSFERASE/8-AMINO-7-OXONONANOATE SYNTHASE"/>
    <property type="match status" value="1"/>
</dbReference>
<comment type="subunit">
    <text evidence="4">Homodimer.</text>
</comment>
<evidence type="ECO:0000259" key="13">
    <source>
        <dbReference type="Pfam" id="PF00155"/>
    </source>
</evidence>
<feature type="domain" description="Aminotransferase class I/classII large" evidence="13">
    <location>
        <begin position="46"/>
        <end position="385"/>
    </location>
</feature>
<keyword evidence="14" id="KW-0012">Acyltransferase</keyword>
<dbReference type="KEGG" id="zmm:Zmob_1250"/>
<dbReference type="eggNOG" id="COG0156">
    <property type="taxonomic scope" value="Bacteria"/>
</dbReference>
<evidence type="ECO:0000313" key="14">
    <source>
        <dbReference type="EMBL" id="AEH63076.1"/>
    </source>
</evidence>
<dbReference type="OrthoDB" id="9807157at2"/>
<dbReference type="InterPro" id="IPR015424">
    <property type="entry name" value="PyrdxlP-dep_Trfase"/>
</dbReference>
<dbReference type="AlphaFoldDB" id="A0A0H3G7E9"/>
<comment type="similarity">
    <text evidence="3">Belongs to the class-II pyridoxal-phosphate-dependent aminotransferase family. BioF subfamily.</text>
</comment>
<dbReference type="EC" id="2.3.1.47" evidence="5"/>
<dbReference type="GO" id="GO:0008710">
    <property type="term" value="F:8-amino-7-oxononanoate synthase activity"/>
    <property type="evidence" value="ECO:0007669"/>
    <property type="project" value="UniProtKB-EC"/>
</dbReference>
<evidence type="ECO:0000256" key="6">
    <source>
        <dbReference type="ARBA" id="ARBA00022679"/>
    </source>
</evidence>
<evidence type="ECO:0000256" key="11">
    <source>
        <dbReference type="ARBA" id="ARBA00047715"/>
    </source>
</evidence>
<keyword evidence="8 12" id="KW-0663">Pyridoxal phosphate</keyword>
<dbReference type="InterPro" id="IPR050087">
    <property type="entry name" value="AON_synthase_class-II"/>
</dbReference>
<dbReference type="CDD" id="cd06454">
    <property type="entry name" value="KBL_like"/>
    <property type="match status" value="1"/>
</dbReference>
<dbReference type="Pfam" id="PF00155">
    <property type="entry name" value="Aminotran_1_2"/>
    <property type="match status" value="1"/>
</dbReference>
<gene>
    <name evidence="14" type="ordered locus">Zmob_1250</name>
</gene>
<evidence type="ECO:0000256" key="5">
    <source>
        <dbReference type="ARBA" id="ARBA00013187"/>
    </source>
</evidence>
<dbReference type="GO" id="GO:0009102">
    <property type="term" value="P:biotin biosynthetic process"/>
    <property type="evidence" value="ECO:0007669"/>
    <property type="project" value="UniProtKB-KW"/>
</dbReference>
<sequence length="402" mass="43779">MTCFDHHFHQALIGLDQKKLRRTISGIKPEEGAMIRALSDNQLLCDFSSNDYLGLSSHPLLKERSQLWTDQFGVGSRASRLVSGTLPIHLEVEKKVALLKGKEAALLFPSGWQANASVLPALFRLSLEQTGHKALVFTDKLNHASIHLGCSAAGIKQIRFRHNDLPHLEQLLEKQKQVDGLRFIITESVFSMDGDQAEIGTLRQIADKYNAFLYVDEAHATGVLGENGQGLAGGANGADLVMGTFSKALGCFGAYIAGSTLLCDWLVNSCSGFIYSTAIPPSMIGAMDAALDILPTLSKERKQLIERSNHIRKEFQSMGLDTGLSSTHIIPVVIGNNEATLLAAQRLKDEGILAIAIRPPTVPLHAGRLRFAITSLHNDAMLEHLSHVMKKLAAEIHRGSSI</sequence>
<comment type="pathway">
    <text evidence="2">Cofactor biosynthesis; biotin biosynthesis.</text>
</comment>
<dbReference type="RefSeq" id="WP_014500958.1">
    <property type="nucleotide sequence ID" value="NC_017262.1"/>
</dbReference>
<dbReference type="InterPro" id="IPR015422">
    <property type="entry name" value="PyrdxlP-dep_Trfase_small"/>
</dbReference>
<evidence type="ECO:0000313" key="15">
    <source>
        <dbReference type="Proteomes" id="UP000001494"/>
    </source>
</evidence>
<dbReference type="Gene3D" id="3.90.1150.10">
    <property type="entry name" value="Aspartate Aminotransferase, domain 1"/>
    <property type="match status" value="1"/>
</dbReference>
<comment type="cofactor">
    <cofactor evidence="1 12">
        <name>pyridoxal 5'-phosphate</name>
        <dbReference type="ChEBI" id="CHEBI:597326"/>
    </cofactor>
</comment>
<proteinExistence type="inferred from homology"/>
<evidence type="ECO:0000256" key="4">
    <source>
        <dbReference type="ARBA" id="ARBA00011738"/>
    </source>
</evidence>
<reference evidence="14 15" key="1">
    <citation type="journal article" date="2011" name="J. Bacteriol.">
        <title>Genome sequence of the ethanol-producing Zymomonas mobilis subsp. mobilis lectotype strain ATCC 10988.</title>
        <authorList>
            <person name="Pappas K.M."/>
            <person name="Kouvelis V.N."/>
            <person name="Saunders E."/>
            <person name="Brettin T.S."/>
            <person name="Bruce D."/>
            <person name="Detter C."/>
            <person name="Balakireva M."/>
            <person name="Han C.S."/>
            <person name="Savvakis G."/>
            <person name="Kyrpides N.C."/>
            <person name="Typas M.A."/>
        </authorList>
    </citation>
    <scope>NUCLEOTIDE SEQUENCE [LARGE SCALE GENOMIC DNA]</scope>
    <source>
        <strain evidence="15">ATCC 10988 / DSM 424 / CCUG 17860 / LMG 404 / NCIMB 8938 / NRRL B-806 / ZM1</strain>
    </source>
</reference>
<dbReference type="InterPro" id="IPR004839">
    <property type="entry name" value="Aminotransferase_I/II_large"/>
</dbReference>
<dbReference type="PROSITE" id="PS00599">
    <property type="entry name" value="AA_TRANSFER_CLASS_2"/>
    <property type="match status" value="1"/>
</dbReference>
<evidence type="ECO:0000256" key="9">
    <source>
        <dbReference type="ARBA" id="ARBA00032610"/>
    </source>
</evidence>
<dbReference type="InterPro" id="IPR015421">
    <property type="entry name" value="PyrdxlP-dep_Trfase_major"/>
</dbReference>
<dbReference type="EMBL" id="CP002850">
    <property type="protein sequence ID" value="AEH63076.1"/>
    <property type="molecule type" value="Genomic_DNA"/>
</dbReference>
<organism evidence="14 15">
    <name type="scientific">Zymomonas mobilis subsp. mobilis (strain ATCC 10988 / DSM 424 / LMG 404 / NCIMB 8938 / NRRL B-806 / ZM1)</name>
    <dbReference type="NCBI Taxonomy" id="555217"/>
    <lineage>
        <taxon>Bacteria</taxon>
        <taxon>Pseudomonadati</taxon>
        <taxon>Pseudomonadota</taxon>
        <taxon>Alphaproteobacteria</taxon>
        <taxon>Sphingomonadales</taxon>
        <taxon>Zymomonadaceae</taxon>
        <taxon>Zymomonas</taxon>
    </lineage>
</organism>
<dbReference type="SUPFAM" id="SSF53383">
    <property type="entry name" value="PLP-dependent transferases"/>
    <property type="match status" value="1"/>
</dbReference>
<evidence type="ECO:0000256" key="12">
    <source>
        <dbReference type="RuleBase" id="RU003693"/>
    </source>
</evidence>
<accession>A0A0H3G7E9</accession>
<evidence type="ECO:0000256" key="1">
    <source>
        <dbReference type="ARBA" id="ARBA00001933"/>
    </source>
</evidence>
<dbReference type="Proteomes" id="UP000001494">
    <property type="component" value="Chromosome"/>
</dbReference>